<proteinExistence type="predicted"/>
<name>A0ACC2ICI1_9PLEO</name>
<comment type="caution">
    <text evidence="1">The sequence shown here is derived from an EMBL/GenBank/DDBJ whole genome shotgun (WGS) entry which is preliminary data.</text>
</comment>
<sequence length="162" mass="17029">MEDYASASGFTAILDLKNEWAGEWARALVNGVAPGAGAGTMVGSVDDGVVKLRLGDVRPRLPIFTIGKRLDVVKLHLLVDRDLDVKKVSINAGSSGSGSGDSSDEGPKLGGDLRDVQPLRHYASDGGDGIPFGDQWIVELGKKEVVKGVAKCVLLVEYALAK</sequence>
<dbReference type="EMBL" id="JAPHNI010000288">
    <property type="protein sequence ID" value="KAJ8112920.1"/>
    <property type="molecule type" value="Genomic_DNA"/>
</dbReference>
<keyword evidence="2" id="KW-1185">Reference proteome</keyword>
<evidence type="ECO:0000313" key="1">
    <source>
        <dbReference type="EMBL" id="KAJ8112920.1"/>
    </source>
</evidence>
<accession>A0ACC2ICI1</accession>
<dbReference type="Proteomes" id="UP001153331">
    <property type="component" value="Unassembled WGS sequence"/>
</dbReference>
<reference evidence="1" key="1">
    <citation type="submission" date="2022-11" db="EMBL/GenBank/DDBJ databases">
        <title>Genome Sequence of Boeremia exigua.</title>
        <authorList>
            <person name="Buettner E."/>
        </authorList>
    </citation>
    <scope>NUCLEOTIDE SEQUENCE</scope>
    <source>
        <strain evidence="1">CU02</strain>
    </source>
</reference>
<gene>
    <name evidence="1" type="ORF">OPT61_g4825</name>
</gene>
<organism evidence="1 2">
    <name type="scientific">Boeremia exigua</name>
    <dbReference type="NCBI Taxonomy" id="749465"/>
    <lineage>
        <taxon>Eukaryota</taxon>
        <taxon>Fungi</taxon>
        <taxon>Dikarya</taxon>
        <taxon>Ascomycota</taxon>
        <taxon>Pezizomycotina</taxon>
        <taxon>Dothideomycetes</taxon>
        <taxon>Pleosporomycetidae</taxon>
        <taxon>Pleosporales</taxon>
        <taxon>Pleosporineae</taxon>
        <taxon>Didymellaceae</taxon>
        <taxon>Boeremia</taxon>
    </lineage>
</organism>
<protein>
    <submittedName>
        <fullName evidence="1">Uncharacterized protein</fullName>
    </submittedName>
</protein>
<evidence type="ECO:0000313" key="2">
    <source>
        <dbReference type="Proteomes" id="UP001153331"/>
    </source>
</evidence>